<reference evidence="2" key="1">
    <citation type="journal article" date="2023" name="Front. Plant Sci.">
        <title>Chromosomal-level genome assembly of Melastoma candidum provides insights into trichome evolution.</title>
        <authorList>
            <person name="Zhong Y."/>
            <person name="Wu W."/>
            <person name="Sun C."/>
            <person name="Zou P."/>
            <person name="Liu Y."/>
            <person name="Dai S."/>
            <person name="Zhou R."/>
        </authorList>
    </citation>
    <scope>NUCLEOTIDE SEQUENCE [LARGE SCALE GENOMIC DNA]</scope>
</reference>
<sequence length="114" mass="12435">MEEPPQVRPLRRSAPSASTTSGPSSRTSSPSPSAAILQQWFEYCPKTKKHSCPVCKQTCAADKVCHLYSSRLVLVHGGWLPVAATKMILPLALRKEVNRLEAKYHGCGSTREGS</sequence>
<protein>
    <submittedName>
        <fullName evidence="1">Uncharacterized protein</fullName>
    </submittedName>
</protein>
<proteinExistence type="predicted"/>
<dbReference type="Proteomes" id="UP001057402">
    <property type="component" value="Chromosome 7"/>
</dbReference>
<organism evidence="1 2">
    <name type="scientific">Melastoma candidum</name>
    <dbReference type="NCBI Taxonomy" id="119954"/>
    <lineage>
        <taxon>Eukaryota</taxon>
        <taxon>Viridiplantae</taxon>
        <taxon>Streptophyta</taxon>
        <taxon>Embryophyta</taxon>
        <taxon>Tracheophyta</taxon>
        <taxon>Spermatophyta</taxon>
        <taxon>Magnoliopsida</taxon>
        <taxon>eudicotyledons</taxon>
        <taxon>Gunneridae</taxon>
        <taxon>Pentapetalae</taxon>
        <taxon>rosids</taxon>
        <taxon>malvids</taxon>
        <taxon>Myrtales</taxon>
        <taxon>Melastomataceae</taxon>
        <taxon>Melastomatoideae</taxon>
        <taxon>Melastomateae</taxon>
        <taxon>Melastoma</taxon>
    </lineage>
</organism>
<evidence type="ECO:0000313" key="1">
    <source>
        <dbReference type="EMBL" id="KAI4338390.1"/>
    </source>
</evidence>
<evidence type="ECO:0000313" key="2">
    <source>
        <dbReference type="Proteomes" id="UP001057402"/>
    </source>
</evidence>
<dbReference type="EMBL" id="CM042886">
    <property type="protein sequence ID" value="KAI4338390.1"/>
    <property type="molecule type" value="Genomic_DNA"/>
</dbReference>
<keyword evidence="2" id="KW-1185">Reference proteome</keyword>
<name>A0ACB9NVT8_9MYRT</name>
<comment type="caution">
    <text evidence="1">The sequence shown here is derived from an EMBL/GenBank/DDBJ whole genome shotgun (WGS) entry which is preliminary data.</text>
</comment>
<gene>
    <name evidence="1" type="ORF">MLD38_023455</name>
</gene>
<accession>A0ACB9NVT8</accession>